<gene>
    <name evidence="9" type="ORF">BRENAR_LOCUS2515</name>
</gene>
<keyword evidence="4" id="KW-0653">Protein transport</keyword>
<comment type="subcellular location">
    <subcellularLocation>
        <location evidence="1">Nucleus</location>
        <location evidence="1">Nuclear pore complex</location>
    </subcellularLocation>
</comment>
<dbReference type="PANTHER" id="PTHR13437">
    <property type="entry name" value="NUCLEOPORIN P58/P45 NUCLEOPORIN-LIKE PROTEIN 1"/>
    <property type="match status" value="1"/>
</dbReference>
<dbReference type="GO" id="GO:0005643">
    <property type="term" value="C:nuclear pore"/>
    <property type="evidence" value="ECO:0007669"/>
    <property type="project" value="UniProtKB-SubCell"/>
</dbReference>
<dbReference type="GO" id="GO:0017056">
    <property type="term" value="F:structural constituent of nuclear pore"/>
    <property type="evidence" value="ECO:0007669"/>
    <property type="project" value="InterPro"/>
</dbReference>
<dbReference type="AlphaFoldDB" id="A0A448YLQ3"/>
<reference evidence="9 10" key="1">
    <citation type="submission" date="2018-12" db="EMBL/GenBank/DDBJ databases">
        <authorList>
            <person name="Tiukova I."/>
            <person name="Dainat J."/>
        </authorList>
    </citation>
    <scope>NUCLEOTIDE SEQUENCE [LARGE SCALE GENOMIC DNA]</scope>
</reference>
<dbReference type="EMBL" id="CAACVR010000012">
    <property type="protein sequence ID" value="VEU21783.1"/>
    <property type="molecule type" value="Genomic_DNA"/>
</dbReference>
<dbReference type="OrthoDB" id="2538017at2759"/>
<evidence type="ECO:0000256" key="2">
    <source>
        <dbReference type="ARBA" id="ARBA00022448"/>
    </source>
</evidence>
<feature type="region of interest" description="Disordered" evidence="8">
    <location>
        <begin position="1"/>
        <end position="42"/>
    </location>
</feature>
<keyword evidence="10" id="KW-1185">Reference proteome</keyword>
<feature type="compositionally biased region" description="Polar residues" evidence="8">
    <location>
        <begin position="1"/>
        <end position="19"/>
    </location>
</feature>
<feature type="compositionally biased region" description="Low complexity" evidence="8">
    <location>
        <begin position="335"/>
        <end position="349"/>
    </location>
</feature>
<evidence type="ECO:0000313" key="9">
    <source>
        <dbReference type="EMBL" id="VEU21783.1"/>
    </source>
</evidence>
<dbReference type="PANTHER" id="PTHR13437:SF2">
    <property type="entry name" value="NUCLEOPORIN P58_P45"/>
    <property type="match status" value="1"/>
</dbReference>
<evidence type="ECO:0000256" key="3">
    <source>
        <dbReference type="ARBA" id="ARBA00022816"/>
    </source>
</evidence>
<dbReference type="InterPro" id="IPR024882">
    <property type="entry name" value="NUP58/p45/49"/>
</dbReference>
<keyword evidence="6" id="KW-0906">Nuclear pore complex</keyword>
<organism evidence="9 10">
    <name type="scientific">Brettanomyces naardenensis</name>
    <name type="common">Yeast</name>
    <dbReference type="NCBI Taxonomy" id="13370"/>
    <lineage>
        <taxon>Eukaryota</taxon>
        <taxon>Fungi</taxon>
        <taxon>Dikarya</taxon>
        <taxon>Ascomycota</taxon>
        <taxon>Saccharomycotina</taxon>
        <taxon>Pichiomycetes</taxon>
        <taxon>Pichiales</taxon>
        <taxon>Pichiaceae</taxon>
        <taxon>Brettanomyces</taxon>
    </lineage>
</organism>
<dbReference type="GO" id="GO:0015031">
    <property type="term" value="P:protein transport"/>
    <property type="evidence" value="ECO:0007669"/>
    <property type="project" value="UniProtKB-KW"/>
</dbReference>
<evidence type="ECO:0000313" key="10">
    <source>
        <dbReference type="Proteomes" id="UP000290900"/>
    </source>
</evidence>
<dbReference type="Proteomes" id="UP000290900">
    <property type="component" value="Unassembled WGS sequence"/>
</dbReference>
<dbReference type="STRING" id="13370.A0A448YLQ3"/>
<accession>A0A448YLQ3</accession>
<proteinExistence type="predicted"/>
<sequence length="452" mass="47070">MFGNNSGFSFGNKPASNTGNTGGLFGSNTANKPTGFGGNTTSGFGGNTASGFGGNTTSGLGGNSTSGFGGNTTTAGFGNTTSGFGSKPAGTGFSFGGNTAGQGGSTGTGNATTGLFGNNSASGGLLKPATSINTNSGSAPFALKPSSGGLFSKPAASGGLFGSNTTSSGFSFGSGANNGANTTTNNTLFANNNINNGNNNNNNNNAPQLQLTSMTKVSDLPEGFRKQLEQLDEYIQTQVAISEYLKNNEGEHKELIESIPRDINFLEKKYVATNQALNSDLKFIETFKTKTLESFNDWVEKLIKVYLQLTNPMSRSSNDQNRASNSATVVIGVNGSRSGTSQGQQKQKQAPSDKDTPLNVTQILNSYYVSKIEDFKESIGKYQLVLQEVENSINDLDKASVNGGGMALGSGDGIQMVVSTLQEEFKLYVELANEFAEIHHRVNRVIGGPEAF</sequence>
<protein>
    <submittedName>
        <fullName evidence="9">DEKNAAC102781</fullName>
    </submittedName>
</protein>
<evidence type="ECO:0000256" key="4">
    <source>
        <dbReference type="ARBA" id="ARBA00022927"/>
    </source>
</evidence>
<evidence type="ECO:0000256" key="7">
    <source>
        <dbReference type="ARBA" id="ARBA00023242"/>
    </source>
</evidence>
<dbReference type="InParanoid" id="A0A448YLQ3"/>
<evidence type="ECO:0000256" key="5">
    <source>
        <dbReference type="ARBA" id="ARBA00023010"/>
    </source>
</evidence>
<dbReference type="GO" id="GO:0008139">
    <property type="term" value="F:nuclear localization sequence binding"/>
    <property type="evidence" value="ECO:0007669"/>
    <property type="project" value="InterPro"/>
</dbReference>
<keyword evidence="2" id="KW-0813">Transport</keyword>
<keyword evidence="5" id="KW-0811">Translocation</keyword>
<dbReference type="GO" id="GO:0051028">
    <property type="term" value="P:mRNA transport"/>
    <property type="evidence" value="ECO:0007669"/>
    <property type="project" value="UniProtKB-KW"/>
</dbReference>
<keyword evidence="7" id="KW-0539">Nucleus</keyword>
<dbReference type="FunCoup" id="A0A448YLQ3">
    <property type="interactions" value="131"/>
</dbReference>
<evidence type="ECO:0000256" key="8">
    <source>
        <dbReference type="SAM" id="MobiDB-lite"/>
    </source>
</evidence>
<evidence type="ECO:0000256" key="6">
    <source>
        <dbReference type="ARBA" id="ARBA00023132"/>
    </source>
</evidence>
<keyword evidence="3" id="KW-0509">mRNA transport</keyword>
<name>A0A448YLQ3_BRENA</name>
<evidence type="ECO:0000256" key="1">
    <source>
        <dbReference type="ARBA" id="ARBA00004567"/>
    </source>
</evidence>
<feature type="region of interest" description="Disordered" evidence="8">
    <location>
        <begin position="333"/>
        <end position="357"/>
    </location>
</feature>